<feature type="transmembrane region" description="Helical" evidence="7">
    <location>
        <begin position="421"/>
        <end position="441"/>
    </location>
</feature>
<keyword evidence="2" id="KW-0328">Glycosyltransferase</keyword>
<evidence type="ECO:0000256" key="4">
    <source>
        <dbReference type="ARBA" id="ARBA00022692"/>
    </source>
</evidence>
<evidence type="ECO:0000256" key="1">
    <source>
        <dbReference type="ARBA" id="ARBA00004141"/>
    </source>
</evidence>
<evidence type="ECO:0000256" key="6">
    <source>
        <dbReference type="ARBA" id="ARBA00023136"/>
    </source>
</evidence>
<accession>A0A7G5ECE7</accession>
<dbReference type="CDD" id="cd06423">
    <property type="entry name" value="CESA_like"/>
    <property type="match status" value="1"/>
</dbReference>
<dbReference type="PANTHER" id="PTHR43867">
    <property type="entry name" value="CELLULOSE SYNTHASE CATALYTIC SUBUNIT A [UDP-FORMING]"/>
    <property type="match status" value="1"/>
</dbReference>
<dbReference type="EMBL" id="CP058554">
    <property type="protein sequence ID" value="QMV71672.1"/>
    <property type="molecule type" value="Genomic_DNA"/>
</dbReference>
<evidence type="ECO:0000256" key="7">
    <source>
        <dbReference type="SAM" id="Phobius"/>
    </source>
</evidence>
<evidence type="ECO:0000256" key="8">
    <source>
        <dbReference type="SAM" id="SignalP"/>
    </source>
</evidence>
<proteinExistence type="predicted"/>
<dbReference type="InterPro" id="IPR029044">
    <property type="entry name" value="Nucleotide-diphossugar_trans"/>
</dbReference>
<keyword evidence="3 9" id="KW-0808">Transferase</keyword>
<dbReference type="KEGG" id="cpis:HS961_01810"/>
<feature type="transmembrane region" description="Helical" evidence="7">
    <location>
        <begin position="38"/>
        <end position="62"/>
    </location>
</feature>
<feature type="transmembrane region" description="Helical" evidence="7">
    <location>
        <begin position="348"/>
        <end position="377"/>
    </location>
</feature>
<evidence type="ECO:0000313" key="10">
    <source>
        <dbReference type="Proteomes" id="UP000515240"/>
    </source>
</evidence>
<dbReference type="PANTHER" id="PTHR43867:SF2">
    <property type="entry name" value="CELLULOSE SYNTHASE CATALYTIC SUBUNIT A [UDP-FORMING]"/>
    <property type="match status" value="1"/>
</dbReference>
<keyword evidence="5 7" id="KW-1133">Transmembrane helix</keyword>
<organism evidence="9 10">
    <name type="scientific">Comamonas piscis</name>
    <dbReference type="NCBI Taxonomy" id="1562974"/>
    <lineage>
        <taxon>Bacteria</taxon>
        <taxon>Pseudomonadati</taxon>
        <taxon>Pseudomonadota</taxon>
        <taxon>Betaproteobacteria</taxon>
        <taxon>Burkholderiales</taxon>
        <taxon>Comamonadaceae</taxon>
        <taxon>Comamonas</taxon>
    </lineage>
</organism>
<name>A0A7G5ECE7_9BURK</name>
<protein>
    <submittedName>
        <fullName evidence="9">Glycosyltransferase family 2 protein</fullName>
    </submittedName>
</protein>
<keyword evidence="4 7" id="KW-0812">Transmembrane</keyword>
<keyword evidence="8" id="KW-0732">Signal</keyword>
<sequence length="484" mass="53191">MAKHSHPSSQAPALCAVFLGFLPVLAHAQPFTPYQASWATWALGLCLAALLLVVLLEALYTFRHYAFTLNRLFARQRPLYAGIEQAHWPHITVFIAAHNEEAVISGCIEALLDVDYPRDRLTIMPVNDRSTDGTRQIIDSYADRHPGRLQLFHRQEGPPGKAAALADATAIVQARGESELIVVFDADYLPGKKIIKQLVAPFLDPEVGAVMGRVVPQNAGVNLLTRLLDLERSGGYQVDQQARYNMGAVAQYGGTVGGIRLSALQDVGGWTPEVLAEDTDLTYRLLLKGWQTAYLGYAECYEEVPESWAVRFRQISRWAKGHNQVMTKLGTEMLTRKGLRWMERLDGIALLGVFLMSPILLVGWLLALVLTVTGYGIGANVNIALLMLLIATGFACVGNFAAFFEVAAAVHLDGHQRRLRLLPLLLTGFVVSMVAVSKATIDGLVLDKLFKRQFKWDKTVRYRQAPAAATAAVVLPAALPEARV</sequence>
<dbReference type="GO" id="GO:0016020">
    <property type="term" value="C:membrane"/>
    <property type="evidence" value="ECO:0007669"/>
    <property type="project" value="UniProtKB-SubCell"/>
</dbReference>
<keyword evidence="10" id="KW-1185">Reference proteome</keyword>
<dbReference type="SUPFAM" id="SSF53448">
    <property type="entry name" value="Nucleotide-diphospho-sugar transferases"/>
    <property type="match status" value="1"/>
</dbReference>
<comment type="subcellular location">
    <subcellularLocation>
        <location evidence="1">Membrane</location>
        <topology evidence="1">Multi-pass membrane protein</topology>
    </subcellularLocation>
</comment>
<feature type="transmembrane region" description="Helical" evidence="7">
    <location>
        <begin position="383"/>
        <end position="409"/>
    </location>
</feature>
<dbReference type="RefSeq" id="WP_182326106.1">
    <property type="nucleotide sequence ID" value="NZ_CP058554.1"/>
</dbReference>
<evidence type="ECO:0000256" key="3">
    <source>
        <dbReference type="ARBA" id="ARBA00022679"/>
    </source>
</evidence>
<feature type="chain" id="PRO_5028938806" evidence="8">
    <location>
        <begin position="29"/>
        <end position="484"/>
    </location>
</feature>
<dbReference type="Pfam" id="PF13641">
    <property type="entry name" value="Glyco_tranf_2_3"/>
    <property type="match status" value="1"/>
</dbReference>
<evidence type="ECO:0000313" key="9">
    <source>
        <dbReference type="EMBL" id="QMV71672.1"/>
    </source>
</evidence>
<dbReference type="Gene3D" id="3.90.550.10">
    <property type="entry name" value="Spore Coat Polysaccharide Biosynthesis Protein SpsA, Chain A"/>
    <property type="match status" value="1"/>
</dbReference>
<dbReference type="Proteomes" id="UP000515240">
    <property type="component" value="Chromosome"/>
</dbReference>
<dbReference type="AlphaFoldDB" id="A0A7G5ECE7"/>
<dbReference type="GO" id="GO:0016757">
    <property type="term" value="F:glycosyltransferase activity"/>
    <property type="evidence" value="ECO:0007669"/>
    <property type="project" value="UniProtKB-KW"/>
</dbReference>
<evidence type="ECO:0000256" key="2">
    <source>
        <dbReference type="ARBA" id="ARBA00022676"/>
    </source>
</evidence>
<evidence type="ECO:0000256" key="5">
    <source>
        <dbReference type="ARBA" id="ARBA00022989"/>
    </source>
</evidence>
<dbReference type="InterPro" id="IPR050321">
    <property type="entry name" value="Glycosyltr_2/OpgH_subfam"/>
</dbReference>
<gene>
    <name evidence="9" type="ORF">HS961_01810</name>
</gene>
<keyword evidence="6 7" id="KW-0472">Membrane</keyword>
<feature type="signal peptide" evidence="8">
    <location>
        <begin position="1"/>
        <end position="28"/>
    </location>
</feature>
<reference evidence="9 10" key="1">
    <citation type="journal article" date="2020" name="G3 (Bethesda)">
        <title>CeMbio - The Caenorhabditis elegans Microbiome Resource.</title>
        <authorList>
            <person name="Dirksen P."/>
            <person name="Assie A."/>
            <person name="Zimmermann J."/>
            <person name="Zhang F."/>
            <person name="Tietje A.M."/>
            <person name="Marsh S.A."/>
            <person name="Felix M.A."/>
            <person name="Shapira M."/>
            <person name="Kaleta C."/>
            <person name="Schulenburg H."/>
            <person name="Samuel B."/>
        </authorList>
    </citation>
    <scope>NUCLEOTIDE SEQUENCE [LARGE SCALE GENOMIC DNA]</scope>
    <source>
        <strain evidence="9 10">BIGb0172</strain>
    </source>
</reference>